<dbReference type="EMBL" id="CADIKM010000010">
    <property type="protein sequence ID" value="CAB3789014.1"/>
    <property type="molecule type" value="Genomic_DNA"/>
</dbReference>
<reference evidence="1 2" key="1">
    <citation type="submission" date="2020-04" db="EMBL/GenBank/DDBJ databases">
        <authorList>
            <person name="De Canck E."/>
        </authorList>
    </citation>
    <scope>NUCLEOTIDE SEQUENCE [LARGE SCALE GENOMIC DNA]</scope>
    <source>
        <strain evidence="1 2">LMG 28138</strain>
    </source>
</reference>
<name>A0A6S7B623_9BURK</name>
<organism evidence="1 2">
    <name type="scientific">Pararobbsia alpina</name>
    <dbReference type="NCBI Taxonomy" id="621374"/>
    <lineage>
        <taxon>Bacteria</taxon>
        <taxon>Pseudomonadati</taxon>
        <taxon>Pseudomonadota</taxon>
        <taxon>Betaproteobacteria</taxon>
        <taxon>Burkholderiales</taxon>
        <taxon>Burkholderiaceae</taxon>
        <taxon>Pararobbsia</taxon>
    </lineage>
</organism>
<proteinExistence type="predicted"/>
<protein>
    <recommendedName>
        <fullName evidence="3">DUF2917 domain-containing protein</fullName>
    </recommendedName>
</protein>
<evidence type="ECO:0000313" key="1">
    <source>
        <dbReference type="EMBL" id="CAB3789014.1"/>
    </source>
</evidence>
<keyword evidence="2" id="KW-1185">Reference proteome</keyword>
<evidence type="ECO:0008006" key="3">
    <source>
        <dbReference type="Google" id="ProtNLM"/>
    </source>
</evidence>
<gene>
    <name evidence="1" type="ORF">LMG28138_02724</name>
</gene>
<dbReference type="AlphaFoldDB" id="A0A6S7B623"/>
<dbReference type="InterPro" id="IPR021317">
    <property type="entry name" value="DUF2917"/>
</dbReference>
<dbReference type="Pfam" id="PF11142">
    <property type="entry name" value="DUF2917"/>
    <property type="match status" value="1"/>
</dbReference>
<sequence length="98" mass="11098">MREVRTFELEEHDAVGWRVGQSQGIEVLEGQMWLTFERGSEDIWLMTSESVELPAGTLAWISGWRGPLRFRVFSTVDAKAIARARTPAAARVPRLLRG</sequence>
<dbReference type="Proteomes" id="UP000494115">
    <property type="component" value="Unassembled WGS sequence"/>
</dbReference>
<dbReference type="RefSeq" id="WP_175105273.1">
    <property type="nucleotide sequence ID" value="NZ_CADIKM010000010.1"/>
</dbReference>
<evidence type="ECO:0000313" key="2">
    <source>
        <dbReference type="Proteomes" id="UP000494115"/>
    </source>
</evidence>
<accession>A0A6S7B623</accession>